<dbReference type="RefSeq" id="WP_126687232.1">
    <property type="nucleotide sequence ID" value="NZ_RYYV01000051.1"/>
</dbReference>
<reference evidence="2 3" key="1">
    <citation type="submission" date="2018-12" db="EMBL/GenBank/DDBJ databases">
        <title>Dyella dinghuensis sp. nov. DHOA06 and Dyella choica sp. nov. 4M-K27, isolated from forest soil.</title>
        <authorList>
            <person name="Qiu L.-H."/>
            <person name="Gao Z.-H."/>
        </authorList>
    </citation>
    <scope>NUCLEOTIDE SEQUENCE [LARGE SCALE GENOMIC DNA]</scope>
    <source>
        <strain evidence="2 3">4M-K27</strain>
    </source>
</reference>
<evidence type="ECO:0000259" key="1">
    <source>
        <dbReference type="Pfam" id="PF14279"/>
    </source>
</evidence>
<dbReference type="Proteomes" id="UP000274358">
    <property type="component" value="Unassembled WGS sequence"/>
</dbReference>
<organism evidence="2 3">
    <name type="scientific">Dyella choica</name>
    <dbReference type="NCBI Taxonomy" id="1927959"/>
    <lineage>
        <taxon>Bacteria</taxon>
        <taxon>Pseudomonadati</taxon>
        <taxon>Pseudomonadota</taxon>
        <taxon>Gammaproteobacteria</taxon>
        <taxon>Lysobacterales</taxon>
        <taxon>Rhodanobacteraceae</taxon>
        <taxon>Dyella</taxon>
    </lineage>
</organism>
<sequence length="85" mass="9548">MTNGPTRIPSKGLCIYCGRSGLRLTDEHILPYFIGGQHVIEEASCDDCAKITTKFELDVGRELWGDARIAFNAPSRRKKEKTNLH</sequence>
<dbReference type="Pfam" id="PF14279">
    <property type="entry name" value="HNH_5"/>
    <property type="match status" value="1"/>
</dbReference>
<evidence type="ECO:0000313" key="2">
    <source>
        <dbReference type="EMBL" id="RUL68413.1"/>
    </source>
</evidence>
<keyword evidence="3" id="KW-1185">Reference proteome</keyword>
<dbReference type="InterPro" id="IPR029471">
    <property type="entry name" value="HNH_5"/>
</dbReference>
<feature type="domain" description="HNH endonuclease 5" evidence="1">
    <location>
        <begin position="14"/>
        <end position="52"/>
    </location>
</feature>
<name>A0A432LZ19_9GAMM</name>
<accession>A0A432LZ19</accession>
<dbReference type="EMBL" id="RYYV01000051">
    <property type="protein sequence ID" value="RUL68413.1"/>
    <property type="molecule type" value="Genomic_DNA"/>
</dbReference>
<dbReference type="OrthoDB" id="2804463at2"/>
<protein>
    <recommendedName>
        <fullName evidence="1">HNH endonuclease 5 domain-containing protein</fullName>
    </recommendedName>
</protein>
<proteinExistence type="predicted"/>
<gene>
    <name evidence="2" type="ORF">EKH80_23495</name>
</gene>
<comment type="caution">
    <text evidence="2">The sequence shown here is derived from an EMBL/GenBank/DDBJ whole genome shotgun (WGS) entry which is preliminary data.</text>
</comment>
<evidence type="ECO:0000313" key="3">
    <source>
        <dbReference type="Proteomes" id="UP000274358"/>
    </source>
</evidence>
<dbReference type="AlphaFoldDB" id="A0A432LZ19"/>